<feature type="compositionally biased region" description="Basic residues" evidence="1">
    <location>
        <begin position="195"/>
        <end position="204"/>
    </location>
</feature>
<feature type="region of interest" description="Disordered" evidence="1">
    <location>
        <begin position="193"/>
        <end position="223"/>
    </location>
</feature>
<name>A0AAW2NAV0_SESRA</name>
<sequence length="265" mass="28876">MGVLDPARATTPLQAFTSAAPPFFRAFLAKAFYCPERPVSVPRRAPRGCGVGRTSRHTLCPAIRVRPCALGPLDHGVVARSLGCGKHGGYEAPGLCLPRIKRSTLRANDGDARRARPTPCGRGRGALPRPADAPRALPTPCGRVARPCRGRPMRARHGRLEGSRSPGVEQSTQNWYGQGESDCLIKTKHCDGRGARGRRARAHRQGSAGPRARVRTGSARARARIGRPRQGLALSIPWRGSTEQPRRPTYLKFENRSRALRPRCL</sequence>
<gene>
    <name evidence="2" type="ORF">Sradi_4517000</name>
</gene>
<feature type="compositionally biased region" description="Low complexity" evidence="1">
    <location>
        <begin position="125"/>
        <end position="138"/>
    </location>
</feature>
<feature type="compositionally biased region" description="Basic residues" evidence="1">
    <location>
        <begin position="146"/>
        <end position="157"/>
    </location>
</feature>
<comment type="caution">
    <text evidence="2">The sequence shown here is derived from an EMBL/GenBank/DDBJ whole genome shotgun (WGS) entry which is preliminary data.</text>
</comment>
<dbReference type="AlphaFoldDB" id="A0AAW2NAV0"/>
<dbReference type="EMBL" id="JACGWJ010000020">
    <property type="protein sequence ID" value="KAL0340002.1"/>
    <property type="molecule type" value="Genomic_DNA"/>
</dbReference>
<reference evidence="2" key="2">
    <citation type="journal article" date="2024" name="Plant">
        <title>Genomic evolution and insights into agronomic trait innovations of Sesamum species.</title>
        <authorList>
            <person name="Miao H."/>
            <person name="Wang L."/>
            <person name="Qu L."/>
            <person name="Liu H."/>
            <person name="Sun Y."/>
            <person name="Le M."/>
            <person name="Wang Q."/>
            <person name="Wei S."/>
            <person name="Zheng Y."/>
            <person name="Lin W."/>
            <person name="Duan Y."/>
            <person name="Cao H."/>
            <person name="Xiong S."/>
            <person name="Wang X."/>
            <person name="Wei L."/>
            <person name="Li C."/>
            <person name="Ma Q."/>
            <person name="Ju M."/>
            <person name="Zhao R."/>
            <person name="Li G."/>
            <person name="Mu C."/>
            <person name="Tian Q."/>
            <person name="Mei H."/>
            <person name="Zhang T."/>
            <person name="Gao T."/>
            <person name="Zhang H."/>
        </authorList>
    </citation>
    <scope>NUCLEOTIDE SEQUENCE</scope>
    <source>
        <strain evidence="2">G02</strain>
    </source>
</reference>
<feature type="region of interest" description="Disordered" evidence="1">
    <location>
        <begin position="107"/>
        <end position="175"/>
    </location>
</feature>
<protein>
    <submittedName>
        <fullName evidence="2">Uncharacterized protein</fullName>
    </submittedName>
</protein>
<accession>A0AAW2NAV0</accession>
<evidence type="ECO:0000256" key="1">
    <source>
        <dbReference type="SAM" id="MobiDB-lite"/>
    </source>
</evidence>
<proteinExistence type="predicted"/>
<organism evidence="2">
    <name type="scientific">Sesamum radiatum</name>
    <name type="common">Black benniseed</name>
    <dbReference type="NCBI Taxonomy" id="300843"/>
    <lineage>
        <taxon>Eukaryota</taxon>
        <taxon>Viridiplantae</taxon>
        <taxon>Streptophyta</taxon>
        <taxon>Embryophyta</taxon>
        <taxon>Tracheophyta</taxon>
        <taxon>Spermatophyta</taxon>
        <taxon>Magnoliopsida</taxon>
        <taxon>eudicotyledons</taxon>
        <taxon>Gunneridae</taxon>
        <taxon>Pentapetalae</taxon>
        <taxon>asterids</taxon>
        <taxon>lamiids</taxon>
        <taxon>Lamiales</taxon>
        <taxon>Pedaliaceae</taxon>
        <taxon>Sesamum</taxon>
    </lineage>
</organism>
<reference evidence="2" key="1">
    <citation type="submission" date="2020-06" db="EMBL/GenBank/DDBJ databases">
        <authorList>
            <person name="Li T."/>
            <person name="Hu X."/>
            <person name="Zhang T."/>
            <person name="Song X."/>
            <person name="Zhang H."/>
            <person name="Dai N."/>
            <person name="Sheng W."/>
            <person name="Hou X."/>
            <person name="Wei L."/>
        </authorList>
    </citation>
    <scope>NUCLEOTIDE SEQUENCE</scope>
    <source>
        <strain evidence="2">G02</strain>
        <tissue evidence="2">Leaf</tissue>
    </source>
</reference>
<evidence type="ECO:0000313" key="2">
    <source>
        <dbReference type="EMBL" id="KAL0340002.1"/>
    </source>
</evidence>